<dbReference type="RefSeq" id="WP_191158533.1">
    <property type="nucleotide sequence ID" value="NZ_JACXAI010000014.1"/>
</dbReference>
<keyword evidence="3" id="KW-1185">Reference proteome</keyword>
<evidence type="ECO:0000256" key="1">
    <source>
        <dbReference type="SAM" id="Phobius"/>
    </source>
</evidence>
<sequence>MKIGNWFFLVLAFLAAACMVMTGVAVGFRSVLGIVLSIVGLIIVMGFGFVMKKKMSERNGS</sequence>
<dbReference type="InterPro" id="IPR035211">
    <property type="entry name" value="DUF5325"/>
</dbReference>
<proteinExistence type="predicted"/>
<accession>A0A926NH20</accession>
<comment type="caution">
    <text evidence="2">The sequence shown here is derived from an EMBL/GenBank/DDBJ whole genome shotgun (WGS) entry which is preliminary data.</text>
</comment>
<reference evidence="2" key="1">
    <citation type="submission" date="2020-09" db="EMBL/GenBank/DDBJ databases">
        <title>A novel bacterium of genus Bacillus, isolated from South China Sea.</title>
        <authorList>
            <person name="Huang H."/>
            <person name="Mo K."/>
            <person name="Hu Y."/>
        </authorList>
    </citation>
    <scope>NUCLEOTIDE SEQUENCE</scope>
    <source>
        <strain evidence="2">IB182487</strain>
    </source>
</reference>
<dbReference type="PROSITE" id="PS51257">
    <property type="entry name" value="PROKAR_LIPOPROTEIN"/>
    <property type="match status" value="1"/>
</dbReference>
<dbReference type="Pfam" id="PF17259">
    <property type="entry name" value="DUF5325"/>
    <property type="match status" value="1"/>
</dbReference>
<keyword evidence="1" id="KW-0812">Transmembrane</keyword>
<dbReference type="Proteomes" id="UP000626844">
    <property type="component" value="Unassembled WGS sequence"/>
</dbReference>
<gene>
    <name evidence="2" type="ORF">IC621_11895</name>
</gene>
<dbReference type="EMBL" id="JACXAI010000014">
    <property type="protein sequence ID" value="MBD1380935.1"/>
    <property type="molecule type" value="Genomic_DNA"/>
</dbReference>
<dbReference type="AlphaFoldDB" id="A0A926NH20"/>
<organism evidence="2 3">
    <name type="scientific">Metabacillus arenae</name>
    <dbReference type="NCBI Taxonomy" id="2771434"/>
    <lineage>
        <taxon>Bacteria</taxon>
        <taxon>Bacillati</taxon>
        <taxon>Bacillota</taxon>
        <taxon>Bacilli</taxon>
        <taxon>Bacillales</taxon>
        <taxon>Bacillaceae</taxon>
        <taxon>Metabacillus</taxon>
    </lineage>
</organism>
<feature type="transmembrane region" description="Helical" evidence="1">
    <location>
        <begin position="32"/>
        <end position="51"/>
    </location>
</feature>
<protein>
    <submittedName>
        <fullName evidence="2">YlaF family protein</fullName>
    </submittedName>
</protein>
<keyword evidence="1" id="KW-1133">Transmembrane helix</keyword>
<name>A0A926NH20_9BACI</name>
<evidence type="ECO:0000313" key="3">
    <source>
        <dbReference type="Proteomes" id="UP000626844"/>
    </source>
</evidence>
<evidence type="ECO:0000313" key="2">
    <source>
        <dbReference type="EMBL" id="MBD1380935.1"/>
    </source>
</evidence>
<keyword evidence="1" id="KW-0472">Membrane</keyword>